<sequence length="496" mass="56477">MKRFYTSFILFLTVFVFASSCVVQQNPVSGNKRAYAYSWEQEVQIGQDVDQEIISQYGLYDSDELSTYVTDLGGELLEVSHMRREDAADMFKNTEFTFRVLDSPVVNAFALPGGYIYVTRGLMAHLNNEAQLAVVVGHEIGHVAGRHASQRALSQTIGQVAVIGGSILGQELLGLPAQSLMNLSGQAAQLLFMSYSRDHERESDRLGVEYSAMKQYVAAEGSEFFTSLRRISEKSGQSIPNMLSTHPNPGEREQTIPRLANEWKEQGYEQTEYGTERYMELLDGIVFGDNPRQGYEDDGRFVHPELEFYYPIPQQWQLVNQPSQVVLVKGEGEAVMIMRIDSENSSARESVNQFTNQEGFTLQESGETQSAGTWRAYQAEGTIDQEENRLGVHVYAVEFQDRVYRFINYSLESDFPTHIEDFQYVTSRFDRLTDERILNIQPVRLQVVQADQRKTFRQYLPDQLPMDIEHEDIAIINQVELDTMIEPGTLLKIPVQ</sequence>
<keyword evidence="5" id="KW-0862">Zinc</keyword>
<feature type="signal peptide" evidence="7">
    <location>
        <begin position="1"/>
        <end position="18"/>
    </location>
</feature>
<dbReference type="InterPro" id="IPR001915">
    <property type="entry name" value="Peptidase_M48"/>
</dbReference>
<comment type="cofactor">
    <cofactor evidence="1">
        <name>Zn(2+)</name>
        <dbReference type="ChEBI" id="CHEBI:29105"/>
    </cofactor>
</comment>
<gene>
    <name evidence="9" type="ORF">CWD77_07385</name>
</gene>
<dbReference type="GO" id="GO:0004222">
    <property type="term" value="F:metalloendopeptidase activity"/>
    <property type="evidence" value="ECO:0007669"/>
    <property type="project" value="InterPro"/>
</dbReference>
<dbReference type="GO" id="GO:0016020">
    <property type="term" value="C:membrane"/>
    <property type="evidence" value="ECO:0007669"/>
    <property type="project" value="TreeGrafter"/>
</dbReference>
<evidence type="ECO:0000313" key="10">
    <source>
        <dbReference type="Proteomes" id="UP000233398"/>
    </source>
</evidence>
<dbReference type="EMBL" id="PISP01000001">
    <property type="protein sequence ID" value="PKD45257.1"/>
    <property type="molecule type" value="Genomic_DNA"/>
</dbReference>
<proteinExistence type="predicted"/>
<evidence type="ECO:0000256" key="2">
    <source>
        <dbReference type="ARBA" id="ARBA00022670"/>
    </source>
</evidence>
<evidence type="ECO:0000256" key="6">
    <source>
        <dbReference type="ARBA" id="ARBA00023049"/>
    </source>
</evidence>
<keyword evidence="3" id="KW-0479">Metal-binding</keyword>
<evidence type="ECO:0000259" key="8">
    <source>
        <dbReference type="Pfam" id="PF01435"/>
    </source>
</evidence>
<dbReference type="Proteomes" id="UP000233398">
    <property type="component" value="Unassembled WGS sequence"/>
</dbReference>
<dbReference type="OrthoDB" id="9810445at2"/>
<keyword evidence="6" id="KW-0482">Metalloprotease</keyword>
<dbReference type="InterPro" id="IPR051156">
    <property type="entry name" value="Mito/Outer_Membr_Metalloprot"/>
</dbReference>
<evidence type="ECO:0000256" key="4">
    <source>
        <dbReference type="ARBA" id="ARBA00022801"/>
    </source>
</evidence>
<keyword evidence="7" id="KW-0732">Signal</keyword>
<reference evidence="9 10" key="1">
    <citation type="submission" date="2017-11" db="EMBL/GenBank/DDBJ databases">
        <title>Rhodohalobacter 15182 sp. nov., isolated from a salt lake.</title>
        <authorList>
            <person name="Han S."/>
        </authorList>
    </citation>
    <scope>NUCLEOTIDE SEQUENCE [LARGE SCALE GENOMIC DNA]</scope>
    <source>
        <strain evidence="9 10">15182</strain>
    </source>
</reference>
<evidence type="ECO:0000256" key="5">
    <source>
        <dbReference type="ARBA" id="ARBA00022833"/>
    </source>
</evidence>
<dbReference type="PANTHER" id="PTHR22726">
    <property type="entry name" value="METALLOENDOPEPTIDASE OMA1"/>
    <property type="match status" value="1"/>
</dbReference>
<dbReference type="RefSeq" id="WP_101072829.1">
    <property type="nucleotide sequence ID" value="NZ_PISP01000001.1"/>
</dbReference>
<keyword evidence="10" id="KW-1185">Reference proteome</keyword>
<dbReference type="GO" id="GO:0046872">
    <property type="term" value="F:metal ion binding"/>
    <property type="evidence" value="ECO:0007669"/>
    <property type="project" value="UniProtKB-KW"/>
</dbReference>
<feature type="domain" description="Peptidase M48" evidence="8">
    <location>
        <begin position="91"/>
        <end position="256"/>
    </location>
</feature>
<dbReference type="Gene3D" id="3.30.2010.10">
    <property type="entry name" value="Metalloproteases ('zincins'), catalytic domain"/>
    <property type="match status" value="1"/>
</dbReference>
<evidence type="ECO:0000313" key="9">
    <source>
        <dbReference type="EMBL" id="PKD45257.1"/>
    </source>
</evidence>
<dbReference type="Pfam" id="PF01435">
    <property type="entry name" value="Peptidase_M48"/>
    <property type="match status" value="1"/>
</dbReference>
<dbReference type="PANTHER" id="PTHR22726:SF1">
    <property type="entry name" value="METALLOENDOPEPTIDASE OMA1, MITOCHONDRIAL"/>
    <property type="match status" value="1"/>
</dbReference>
<evidence type="ECO:0000256" key="3">
    <source>
        <dbReference type="ARBA" id="ARBA00022723"/>
    </source>
</evidence>
<feature type="chain" id="PRO_5014942620" evidence="7">
    <location>
        <begin position="19"/>
        <end position="496"/>
    </location>
</feature>
<evidence type="ECO:0000256" key="1">
    <source>
        <dbReference type="ARBA" id="ARBA00001947"/>
    </source>
</evidence>
<dbReference type="GO" id="GO:0051603">
    <property type="term" value="P:proteolysis involved in protein catabolic process"/>
    <property type="evidence" value="ECO:0007669"/>
    <property type="project" value="TreeGrafter"/>
</dbReference>
<dbReference type="AlphaFoldDB" id="A0A2N0VM18"/>
<comment type="caution">
    <text evidence="9">The sequence shown here is derived from an EMBL/GenBank/DDBJ whole genome shotgun (WGS) entry which is preliminary data.</text>
</comment>
<name>A0A2N0VM18_9BACT</name>
<evidence type="ECO:0000256" key="7">
    <source>
        <dbReference type="SAM" id="SignalP"/>
    </source>
</evidence>
<dbReference type="PROSITE" id="PS51257">
    <property type="entry name" value="PROKAR_LIPOPROTEIN"/>
    <property type="match status" value="1"/>
</dbReference>
<keyword evidence="2" id="KW-0645">Protease</keyword>
<protein>
    <submittedName>
        <fullName evidence="9">Peptidase M48</fullName>
    </submittedName>
</protein>
<organism evidence="9 10">
    <name type="scientific">Rhodohalobacter barkolensis</name>
    <dbReference type="NCBI Taxonomy" id="2053187"/>
    <lineage>
        <taxon>Bacteria</taxon>
        <taxon>Pseudomonadati</taxon>
        <taxon>Balneolota</taxon>
        <taxon>Balneolia</taxon>
        <taxon>Balneolales</taxon>
        <taxon>Balneolaceae</taxon>
        <taxon>Rhodohalobacter</taxon>
    </lineage>
</organism>
<accession>A0A2N0VM18</accession>
<keyword evidence="4" id="KW-0378">Hydrolase</keyword>